<gene>
    <name evidence="1" type="ORF">KQX54_020625</name>
</gene>
<sequence length="132" mass="15117">MRCSKRASGSREVEAEQHTSWTHAARLEITWEVHDRSCRYHYARAHTTALFASYCLSGSRTIRRETFFAADPRDPFACELRELRPEDALGDLPSGITLALNIGPDFKADMDYVIDTSYLIKFLPYSHMLALM</sequence>
<reference evidence="1 2" key="1">
    <citation type="journal article" date="2021" name="J. Hered.">
        <title>A chromosome-level genome assembly of the parasitoid wasp, Cotesia glomerata (Hymenoptera: Braconidae).</title>
        <authorList>
            <person name="Pinto B.J."/>
            <person name="Weis J.J."/>
            <person name="Gamble T."/>
            <person name="Ode P.J."/>
            <person name="Paul R."/>
            <person name="Zaspel J.M."/>
        </authorList>
    </citation>
    <scope>NUCLEOTIDE SEQUENCE [LARGE SCALE GENOMIC DNA]</scope>
    <source>
        <strain evidence="1">CgM1</strain>
    </source>
</reference>
<comment type="caution">
    <text evidence="1">The sequence shown here is derived from an EMBL/GenBank/DDBJ whole genome shotgun (WGS) entry which is preliminary data.</text>
</comment>
<dbReference type="AlphaFoldDB" id="A0AAV7I4T0"/>
<organism evidence="1 2">
    <name type="scientific">Cotesia glomerata</name>
    <name type="common">Lepidopteran parasitic wasp</name>
    <name type="synonym">Apanteles glomeratus</name>
    <dbReference type="NCBI Taxonomy" id="32391"/>
    <lineage>
        <taxon>Eukaryota</taxon>
        <taxon>Metazoa</taxon>
        <taxon>Ecdysozoa</taxon>
        <taxon>Arthropoda</taxon>
        <taxon>Hexapoda</taxon>
        <taxon>Insecta</taxon>
        <taxon>Pterygota</taxon>
        <taxon>Neoptera</taxon>
        <taxon>Endopterygota</taxon>
        <taxon>Hymenoptera</taxon>
        <taxon>Apocrita</taxon>
        <taxon>Ichneumonoidea</taxon>
        <taxon>Braconidae</taxon>
        <taxon>Microgastrinae</taxon>
        <taxon>Cotesia</taxon>
    </lineage>
</organism>
<name>A0AAV7I4T0_COTGL</name>
<protein>
    <submittedName>
        <fullName evidence="1">Uncharacterized protein</fullName>
    </submittedName>
</protein>
<dbReference type="Proteomes" id="UP000826195">
    <property type="component" value="Unassembled WGS sequence"/>
</dbReference>
<proteinExistence type="predicted"/>
<dbReference type="EMBL" id="JAHXZJ010002609">
    <property type="protein sequence ID" value="KAH0540944.1"/>
    <property type="molecule type" value="Genomic_DNA"/>
</dbReference>
<evidence type="ECO:0000313" key="1">
    <source>
        <dbReference type="EMBL" id="KAH0540944.1"/>
    </source>
</evidence>
<keyword evidence="2" id="KW-1185">Reference proteome</keyword>
<evidence type="ECO:0000313" key="2">
    <source>
        <dbReference type="Proteomes" id="UP000826195"/>
    </source>
</evidence>
<accession>A0AAV7I4T0</accession>